<evidence type="ECO:0000313" key="3">
    <source>
        <dbReference type="Proteomes" id="UP000240206"/>
    </source>
</evidence>
<sequence length="81" mass="8457">MHLFFWRAATAFALSCLTPVAAAEFRVLSVGDGDTIRVSSSSGANKTTAGLEAFSGITDYTITSKFGDLKKPGLTAAAVIR</sequence>
<keyword evidence="3" id="KW-1185">Reference proteome</keyword>
<reference evidence="3" key="1">
    <citation type="submission" date="2018-03" db="EMBL/GenBank/DDBJ databases">
        <title>Ecological and genomic features of two cosmopolitan and abundant freshwater picocyanobacteria.</title>
        <authorList>
            <person name="Cabello-Yeves P.J."/>
            <person name="Picazo A."/>
            <person name="Camacho A."/>
            <person name="Callieri C."/>
            <person name="Rosselli R."/>
            <person name="Roda-Garcia J."/>
            <person name="Coutinho F.H."/>
            <person name="Rodriguez-Valera F."/>
        </authorList>
    </citation>
    <scope>NUCLEOTIDE SEQUENCE [LARGE SCALE GENOMIC DNA]</scope>
    <source>
        <strain evidence="3">Tous</strain>
    </source>
</reference>
<feature type="signal peptide" evidence="1">
    <location>
        <begin position="1"/>
        <end position="22"/>
    </location>
</feature>
<comment type="caution">
    <text evidence="2">The sequence shown here is derived from an EMBL/GenBank/DDBJ whole genome shotgun (WGS) entry which is preliminary data.</text>
</comment>
<feature type="chain" id="PRO_5015131047" evidence="1">
    <location>
        <begin position="23"/>
        <end position="81"/>
    </location>
</feature>
<proteinExistence type="predicted"/>
<dbReference type="Proteomes" id="UP000240206">
    <property type="component" value="Unassembled WGS sequence"/>
</dbReference>
<dbReference type="RefSeq" id="WP_106500288.1">
    <property type="nucleotide sequence ID" value="NZ_PXVC01000041.1"/>
</dbReference>
<evidence type="ECO:0000313" key="2">
    <source>
        <dbReference type="EMBL" id="PSI01239.1"/>
    </source>
</evidence>
<evidence type="ECO:0000256" key="1">
    <source>
        <dbReference type="SAM" id="SignalP"/>
    </source>
</evidence>
<gene>
    <name evidence="2" type="ORF">C7K08_08900</name>
</gene>
<organism evidence="2 3">
    <name type="scientific">Synechococcus lacustris str. Tous</name>
    <dbReference type="NCBI Taxonomy" id="1910958"/>
    <lineage>
        <taxon>Bacteria</taxon>
        <taxon>Bacillati</taxon>
        <taxon>Cyanobacteriota</taxon>
        <taxon>Cyanophyceae</taxon>
        <taxon>Synechococcales</taxon>
        <taxon>Synechococcaceae</taxon>
        <taxon>Synechococcus</taxon>
    </lineage>
</organism>
<dbReference type="AlphaFoldDB" id="A0A2P7EDN8"/>
<name>A0A2P7EDN8_9SYNE</name>
<protein>
    <submittedName>
        <fullName evidence="2">Uncharacterized protein</fullName>
    </submittedName>
</protein>
<keyword evidence="1" id="KW-0732">Signal</keyword>
<accession>A0A2P7EDN8</accession>
<dbReference type="EMBL" id="PXVC01000041">
    <property type="protein sequence ID" value="PSI01239.1"/>
    <property type="molecule type" value="Genomic_DNA"/>
</dbReference>